<feature type="coiled-coil region" evidence="1">
    <location>
        <begin position="31"/>
        <end position="58"/>
    </location>
</feature>
<keyword evidence="1" id="KW-0175">Coiled coil</keyword>
<evidence type="ECO:0000313" key="2">
    <source>
        <dbReference type="EMBL" id="CAB4190068.1"/>
    </source>
</evidence>
<proteinExistence type="predicted"/>
<gene>
    <name evidence="2" type="ORF">UFOVP1192_32</name>
</gene>
<sequence length="130" mass="15018">MIDIALFASLKGSDCIDDVCETIGKWADDKYADVCQQLDEANRIIQELKDELEGNVASKEASKQTVFQLEHENKCLELWYHKYVQLEGKYKQLNDNSVERRRYDAMLTDYIDLVSKVKDGTALEYIMGLK</sequence>
<organism evidence="2">
    <name type="scientific">uncultured Caudovirales phage</name>
    <dbReference type="NCBI Taxonomy" id="2100421"/>
    <lineage>
        <taxon>Viruses</taxon>
        <taxon>Duplodnaviria</taxon>
        <taxon>Heunggongvirae</taxon>
        <taxon>Uroviricota</taxon>
        <taxon>Caudoviricetes</taxon>
        <taxon>Peduoviridae</taxon>
        <taxon>Maltschvirus</taxon>
        <taxon>Maltschvirus maltsch</taxon>
    </lineage>
</organism>
<name>A0A6J5R8P1_9CAUD</name>
<evidence type="ECO:0000256" key="1">
    <source>
        <dbReference type="SAM" id="Coils"/>
    </source>
</evidence>
<reference evidence="2" key="1">
    <citation type="submission" date="2020-05" db="EMBL/GenBank/DDBJ databases">
        <authorList>
            <person name="Chiriac C."/>
            <person name="Salcher M."/>
            <person name="Ghai R."/>
            <person name="Kavagutti S V."/>
        </authorList>
    </citation>
    <scope>NUCLEOTIDE SEQUENCE</scope>
</reference>
<accession>A0A6J5R8P1</accession>
<dbReference type="EMBL" id="LR797151">
    <property type="protein sequence ID" value="CAB4190068.1"/>
    <property type="molecule type" value="Genomic_DNA"/>
</dbReference>
<protein>
    <submittedName>
        <fullName evidence="2">Uncharacterized protein</fullName>
    </submittedName>
</protein>